<keyword evidence="11" id="KW-0496">Mitochondrion</keyword>
<evidence type="ECO:0000313" key="17">
    <source>
        <dbReference type="Ensembl" id="ENSCVAP00000003671.1"/>
    </source>
</evidence>
<organism evidence="17 18">
    <name type="scientific">Cyprinodon variegatus</name>
    <name type="common">Sheepshead minnow</name>
    <dbReference type="NCBI Taxonomy" id="28743"/>
    <lineage>
        <taxon>Eukaryota</taxon>
        <taxon>Metazoa</taxon>
        <taxon>Chordata</taxon>
        <taxon>Craniata</taxon>
        <taxon>Vertebrata</taxon>
        <taxon>Euteleostomi</taxon>
        <taxon>Actinopterygii</taxon>
        <taxon>Neopterygii</taxon>
        <taxon>Teleostei</taxon>
        <taxon>Neoteleostei</taxon>
        <taxon>Acanthomorphata</taxon>
        <taxon>Ovalentaria</taxon>
        <taxon>Atherinomorphae</taxon>
        <taxon>Cyprinodontiformes</taxon>
        <taxon>Cyprinodontidae</taxon>
        <taxon>Cyprinodon</taxon>
    </lineage>
</organism>
<evidence type="ECO:0000256" key="1">
    <source>
        <dbReference type="ARBA" id="ARBA00004173"/>
    </source>
</evidence>
<keyword evidence="18" id="KW-1185">Reference proteome</keyword>
<evidence type="ECO:0000256" key="3">
    <source>
        <dbReference type="ARBA" id="ARBA00004514"/>
    </source>
</evidence>
<evidence type="ECO:0000256" key="15">
    <source>
        <dbReference type="ARBA" id="ARBA00077278"/>
    </source>
</evidence>
<dbReference type="InterPro" id="IPR006703">
    <property type="entry name" value="G_AIG1"/>
</dbReference>
<evidence type="ECO:0000259" key="16">
    <source>
        <dbReference type="PROSITE" id="PS51720"/>
    </source>
</evidence>
<evidence type="ECO:0000256" key="2">
    <source>
        <dbReference type="ARBA" id="ARBA00004240"/>
    </source>
</evidence>
<keyword evidence="12" id="KW-0342">GTP-binding</keyword>
<evidence type="ECO:0000256" key="8">
    <source>
        <dbReference type="ARBA" id="ARBA00022741"/>
    </source>
</evidence>
<dbReference type="STRING" id="28743.ENSCVAP00000003671"/>
<keyword evidence="6" id="KW-0963">Cytoplasm</keyword>
<evidence type="ECO:0000256" key="9">
    <source>
        <dbReference type="ARBA" id="ARBA00022824"/>
    </source>
</evidence>
<keyword evidence="8" id="KW-0547">Nucleotide-binding</keyword>
<comment type="subcellular location">
    <subcellularLocation>
        <location evidence="3">Cytoplasm</location>
        <location evidence="3">Cytosol</location>
    </subcellularLocation>
    <subcellularLocation>
        <location evidence="2">Endoplasmic reticulum</location>
    </subcellularLocation>
    <subcellularLocation>
        <location evidence="4">Golgi apparatus</location>
    </subcellularLocation>
    <subcellularLocation>
        <location evidence="1">Mitochondrion</location>
    </subcellularLocation>
</comment>
<accession>A0A3Q2CF66</accession>
<name>A0A3Q2CF66_CYPVA</name>
<evidence type="ECO:0000256" key="13">
    <source>
        <dbReference type="ARBA" id="ARBA00056809"/>
    </source>
</evidence>
<keyword evidence="9" id="KW-0256">Endoplasmic reticulum</keyword>
<evidence type="ECO:0000256" key="7">
    <source>
        <dbReference type="ARBA" id="ARBA00022737"/>
    </source>
</evidence>
<dbReference type="Ensembl" id="ENSCVAT00000009643.1">
    <property type="protein sequence ID" value="ENSCVAP00000003671.1"/>
    <property type="gene ID" value="ENSCVAG00000004890.1"/>
</dbReference>
<dbReference type="GO" id="GO:0005794">
    <property type="term" value="C:Golgi apparatus"/>
    <property type="evidence" value="ECO:0007669"/>
    <property type="project" value="UniProtKB-SubCell"/>
</dbReference>
<comment type="function">
    <text evidence="13">Exerts an anti-apoptotic effect in the immune system and is involved in responses to infections.</text>
</comment>
<reference evidence="17" key="2">
    <citation type="submission" date="2025-09" db="UniProtKB">
        <authorList>
            <consortium name="Ensembl"/>
        </authorList>
    </citation>
    <scope>IDENTIFICATION</scope>
</reference>
<sequence>MRAGRSEHDPTHVSEELSRAESDFFPLAFRNFKLTIGSSITGDKDKRINDHSEFGLRIVLIGKTGCGKSSSGNTILGRKEFKADVSQMSVTKCCQKSLGEVEGRPVAVVDTPGLFDDNLSHEKVRQELLKCISLLAPGPHVFLLVVPIGGRNTPEERETLKLIKEGFGKNSEKYTIMLFTRGDMIKDKQSIDDYVENNCDDSFKKIIADCGGYHMFDNNDTQNRRQVIDSKSHGGNSVHLGI</sequence>
<dbReference type="AlphaFoldDB" id="A0A3Q2CF66"/>
<dbReference type="FunFam" id="3.40.50.300:FF:000536">
    <property type="entry name" value="GTPase IMAP family member 8"/>
    <property type="match status" value="1"/>
</dbReference>
<dbReference type="GO" id="GO:0005525">
    <property type="term" value="F:GTP binding"/>
    <property type="evidence" value="ECO:0007669"/>
    <property type="project" value="UniProtKB-KW"/>
</dbReference>
<dbReference type="PANTHER" id="PTHR10903:SF188">
    <property type="entry name" value="GTPASE IMAP FAMILY MEMBER 2-LIKE-RELATED"/>
    <property type="match status" value="1"/>
</dbReference>
<evidence type="ECO:0000256" key="5">
    <source>
        <dbReference type="ARBA" id="ARBA00008535"/>
    </source>
</evidence>
<evidence type="ECO:0000256" key="11">
    <source>
        <dbReference type="ARBA" id="ARBA00023128"/>
    </source>
</evidence>
<dbReference type="PANTHER" id="PTHR10903">
    <property type="entry name" value="GTPASE, IMAP FAMILY MEMBER-RELATED"/>
    <property type="match status" value="1"/>
</dbReference>
<dbReference type="OMA" id="RINDHSE"/>
<evidence type="ECO:0000256" key="4">
    <source>
        <dbReference type="ARBA" id="ARBA00004555"/>
    </source>
</evidence>
<protein>
    <recommendedName>
        <fullName evidence="14">GTPase IMAP family member 8</fullName>
    </recommendedName>
    <alternativeName>
        <fullName evidence="15">Immune-associated nucleotide-binding protein 9</fullName>
    </alternativeName>
</protein>
<dbReference type="PROSITE" id="PS51720">
    <property type="entry name" value="G_AIG1"/>
    <property type="match status" value="1"/>
</dbReference>
<evidence type="ECO:0000256" key="10">
    <source>
        <dbReference type="ARBA" id="ARBA00023034"/>
    </source>
</evidence>
<dbReference type="GO" id="GO:0005739">
    <property type="term" value="C:mitochondrion"/>
    <property type="evidence" value="ECO:0007669"/>
    <property type="project" value="UniProtKB-SubCell"/>
</dbReference>
<proteinExistence type="inferred from homology"/>
<dbReference type="GeneTree" id="ENSGT01120000271858"/>
<dbReference type="GO" id="GO:0005829">
    <property type="term" value="C:cytosol"/>
    <property type="evidence" value="ECO:0007669"/>
    <property type="project" value="UniProtKB-SubCell"/>
</dbReference>
<keyword evidence="7" id="KW-0677">Repeat</keyword>
<feature type="domain" description="AIG1-type G" evidence="16">
    <location>
        <begin position="53"/>
        <end position="242"/>
    </location>
</feature>
<dbReference type="Gene3D" id="3.40.50.300">
    <property type="entry name" value="P-loop containing nucleotide triphosphate hydrolases"/>
    <property type="match status" value="1"/>
</dbReference>
<keyword evidence="10" id="KW-0333">Golgi apparatus</keyword>
<dbReference type="SUPFAM" id="SSF52540">
    <property type="entry name" value="P-loop containing nucleoside triphosphate hydrolases"/>
    <property type="match status" value="1"/>
</dbReference>
<dbReference type="Proteomes" id="UP000265020">
    <property type="component" value="Unassembled WGS sequence"/>
</dbReference>
<evidence type="ECO:0000256" key="6">
    <source>
        <dbReference type="ARBA" id="ARBA00022490"/>
    </source>
</evidence>
<dbReference type="Pfam" id="PF04548">
    <property type="entry name" value="AIG1"/>
    <property type="match status" value="1"/>
</dbReference>
<reference evidence="17" key="1">
    <citation type="submission" date="2025-08" db="UniProtKB">
        <authorList>
            <consortium name="Ensembl"/>
        </authorList>
    </citation>
    <scope>IDENTIFICATION</scope>
</reference>
<dbReference type="InterPro" id="IPR045058">
    <property type="entry name" value="GIMA/IAN/Toc"/>
</dbReference>
<evidence type="ECO:0000256" key="12">
    <source>
        <dbReference type="ARBA" id="ARBA00023134"/>
    </source>
</evidence>
<dbReference type="InterPro" id="IPR027417">
    <property type="entry name" value="P-loop_NTPase"/>
</dbReference>
<dbReference type="GO" id="GO:0005783">
    <property type="term" value="C:endoplasmic reticulum"/>
    <property type="evidence" value="ECO:0007669"/>
    <property type="project" value="UniProtKB-SubCell"/>
</dbReference>
<comment type="similarity">
    <text evidence="5">Belongs to the TRAFAC class TrmE-Era-EngA-EngB-Septin-like GTPase superfamily. AIG1/Toc34/Toc159-like paraseptin GTPase family. IAN subfamily.</text>
</comment>
<evidence type="ECO:0000313" key="18">
    <source>
        <dbReference type="Proteomes" id="UP000265020"/>
    </source>
</evidence>
<evidence type="ECO:0000256" key="14">
    <source>
        <dbReference type="ARBA" id="ARBA00073539"/>
    </source>
</evidence>